<reference evidence="3 4" key="1">
    <citation type="journal article" date="2010" name="Stand. Genomic Sci.">
        <title>Complete genome sequence of Arcanobacterium haemolyticum type strain (11018).</title>
        <authorList>
            <person name="Yasawong M."/>
            <person name="Teshima H."/>
            <person name="Lapidus A."/>
            <person name="Nolan M."/>
            <person name="Lucas S."/>
            <person name="Glavina Del Rio T."/>
            <person name="Tice H."/>
            <person name="Cheng J."/>
            <person name="Bruce D."/>
            <person name="Detter C."/>
            <person name="Tapia R."/>
            <person name="Han C."/>
            <person name="Goodwin L."/>
            <person name="Pitluck S."/>
            <person name="Liolios K."/>
            <person name="Ivanova N."/>
            <person name="Mavromatis K."/>
            <person name="Mikhailova N."/>
            <person name="Pati A."/>
            <person name="Chen A."/>
            <person name="Palaniappan K."/>
            <person name="Land M."/>
            <person name="Hauser L."/>
            <person name="Chang Y."/>
            <person name="Jeffries C."/>
            <person name="Rohde M."/>
            <person name="Sikorski J."/>
            <person name="Pukall R."/>
            <person name="Goker M."/>
            <person name="Woyke T."/>
            <person name="Bristow J."/>
            <person name="Eisen J."/>
            <person name="Markowitz V."/>
            <person name="Hugenholtz P."/>
            <person name="Kyrpides N."/>
            <person name="Klenk H."/>
        </authorList>
    </citation>
    <scope>NUCLEOTIDE SEQUENCE [LARGE SCALE GENOMIC DNA]</scope>
    <source>
        <strain evidence="4">ATCC 9345 / DSM 20595 / CCUG 17215 / LMG 16163 / NBRC 15585 / NCTC 8452 / 11018</strain>
    </source>
</reference>
<name>D7BLM6_ARCHD</name>
<dbReference type="PANTHER" id="PTHR12598:SF0">
    <property type="entry name" value="COPPER HOMEOSTASIS PROTEIN CUTC HOMOLOG"/>
    <property type="match status" value="1"/>
</dbReference>
<dbReference type="EMBL" id="CP002045">
    <property type="protein sequence ID" value="ADH91825.1"/>
    <property type="molecule type" value="Genomic_DNA"/>
</dbReference>
<evidence type="ECO:0000313" key="3">
    <source>
        <dbReference type="EMBL" id="ADH91825.1"/>
    </source>
</evidence>
<sequence>MLEIIALNVEDALAAAEGGADRIELVGTMDSDGLSATVEQVRQIRAACSIPIRAMVRDQAGFVPRDLGALAQVGCDLRDAGAEALVIGWVRDGIFDHAAVHSFISRVGGCELTIHRAVDNVADYAAGWRAILGLPNVTSVLTAGSSAGVDTGMKNVLAQAADPRIADLMMVGGGLRLEHLPTLKAAGIGKFHVGSAVRDSFDSPIDPLLVEKWVAAVRA</sequence>
<dbReference type="InterPro" id="IPR036822">
    <property type="entry name" value="CutC-like_dom_sf"/>
</dbReference>
<organism evidence="3 4">
    <name type="scientific">Arcanobacterium haemolyticum (strain ATCC 9345 / DSM 20595 / CCM 5947 / CCUG 17215 / LMG 16163 / NBRC 15585 / NCTC 8452 / 11018)</name>
    <dbReference type="NCBI Taxonomy" id="644284"/>
    <lineage>
        <taxon>Bacteria</taxon>
        <taxon>Bacillati</taxon>
        <taxon>Actinomycetota</taxon>
        <taxon>Actinomycetes</taxon>
        <taxon>Actinomycetales</taxon>
        <taxon>Actinomycetaceae</taxon>
        <taxon>Arcanobacterium</taxon>
    </lineage>
</organism>
<accession>D7BLM6</accession>
<dbReference type="Pfam" id="PF03932">
    <property type="entry name" value="CutC"/>
    <property type="match status" value="1"/>
</dbReference>
<comment type="similarity">
    <text evidence="1">Belongs to the CutC family.</text>
</comment>
<dbReference type="InterPro" id="IPR005627">
    <property type="entry name" value="CutC-like"/>
</dbReference>
<dbReference type="STRING" id="644284.Arch_0058"/>
<dbReference type="RefSeq" id="WP_013169323.1">
    <property type="nucleotide sequence ID" value="NC_014218.1"/>
</dbReference>
<evidence type="ECO:0000256" key="2">
    <source>
        <dbReference type="ARBA" id="ARBA00019014"/>
    </source>
</evidence>
<keyword evidence="4" id="KW-1185">Reference proteome</keyword>
<dbReference type="PANTHER" id="PTHR12598">
    <property type="entry name" value="COPPER HOMEOSTASIS PROTEIN CUTC"/>
    <property type="match status" value="1"/>
</dbReference>
<dbReference type="HOGENOM" id="CLU_050555_1_0_11"/>
<dbReference type="AlphaFoldDB" id="D7BLM6"/>
<dbReference type="Gene3D" id="3.20.20.380">
    <property type="entry name" value="Copper homeostasis (CutC) domain"/>
    <property type="match status" value="1"/>
</dbReference>
<protein>
    <recommendedName>
        <fullName evidence="2">Copper homeostasis protein cutC homolog</fullName>
    </recommendedName>
</protein>
<evidence type="ECO:0000256" key="1">
    <source>
        <dbReference type="ARBA" id="ARBA00007768"/>
    </source>
</evidence>
<dbReference type="Proteomes" id="UP000000376">
    <property type="component" value="Chromosome"/>
</dbReference>
<dbReference type="KEGG" id="ahe:Arch_0058"/>
<proteinExistence type="inferred from homology"/>
<gene>
    <name evidence="3" type="ordered locus">Arch_0058</name>
</gene>
<dbReference type="SUPFAM" id="SSF110395">
    <property type="entry name" value="CutC-like"/>
    <property type="match status" value="1"/>
</dbReference>
<dbReference type="GO" id="GO:0005507">
    <property type="term" value="F:copper ion binding"/>
    <property type="evidence" value="ECO:0007669"/>
    <property type="project" value="TreeGrafter"/>
</dbReference>
<evidence type="ECO:0000313" key="4">
    <source>
        <dbReference type="Proteomes" id="UP000000376"/>
    </source>
</evidence>
<dbReference type="OrthoDB" id="9815677at2"/>
<dbReference type="eggNOG" id="COG3142">
    <property type="taxonomic scope" value="Bacteria"/>
</dbReference>